<evidence type="ECO:0000256" key="1">
    <source>
        <dbReference type="SAM" id="MobiDB-lite"/>
    </source>
</evidence>
<dbReference type="Proteomes" id="UP000834106">
    <property type="component" value="Chromosome 2"/>
</dbReference>
<feature type="compositionally biased region" description="Basic and acidic residues" evidence="1">
    <location>
        <begin position="317"/>
        <end position="327"/>
    </location>
</feature>
<feature type="compositionally biased region" description="Basic and acidic residues" evidence="1">
    <location>
        <begin position="261"/>
        <end position="287"/>
    </location>
</feature>
<gene>
    <name evidence="2" type="ORF">FPE_LOCUS4470</name>
</gene>
<reference evidence="2" key="1">
    <citation type="submission" date="2023-05" db="EMBL/GenBank/DDBJ databases">
        <authorList>
            <person name="Huff M."/>
        </authorList>
    </citation>
    <scope>NUCLEOTIDE SEQUENCE</scope>
</reference>
<dbReference type="PANTHER" id="PTHR36808:SF1">
    <property type="entry name" value="TRANSCRIPTIONAL REGULATOR ATRX-LIKE PROTEIN"/>
    <property type="match status" value="1"/>
</dbReference>
<evidence type="ECO:0000313" key="3">
    <source>
        <dbReference type="Proteomes" id="UP000834106"/>
    </source>
</evidence>
<feature type="compositionally biased region" description="Polar residues" evidence="1">
    <location>
        <begin position="84"/>
        <end position="102"/>
    </location>
</feature>
<feature type="compositionally biased region" description="Basic residues" evidence="1">
    <location>
        <begin position="152"/>
        <end position="164"/>
    </location>
</feature>
<feature type="compositionally biased region" description="Basic residues" evidence="1">
    <location>
        <begin position="71"/>
        <end position="80"/>
    </location>
</feature>
<feature type="compositionally biased region" description="Polar residues" evidence="1">
    <location>
        <begin position="239"/>
        <end position="249"/>
    </location>
</feature>
<dbReference type="PANTHER" id="PTHR36808">
    <property type="entry name" value="TRANSCRIPTIONAL REGULATOR ATRX-LIKE PROTEIN"/>
    <property type="match status" value="1"/>
</dbReference>
<feature type="region of interest" description="Disordered" evidence="1">
    <location>
        <begin position="462"/>
        <end position="492"/>
    </location>
</feature>
<evidence type="ECO:0000313" key="2">
    <source>
        <dbReference type="EMBL" id="CAI9757040.1"/>
    </source>
</evidence>
<proteinExistence type="predicted"/>
<organism evidence="2 3">
    <name type="scientific">Fraxinus pennsylvanica</name>
    <dbReference type="NCBI Taxonomy" id="56036"/>
    <lineage>
        <taxon>Eukaryota</taxon>
        <taxon>Viridiplantae</taxon>
        <taxon>Streptophyta</taxon>
        <taxon>Embryophyta</taxon>
        <taxon>Tracheophyta</taxon>
        <taxon>Spermatophyta</taxon>
        <taxon>Magnoliopsida</taxon>
        <taxon>eudicotyledons</taxon>
        <taxon>Gunneridae</taxon>
        <taxon>Pentapetalae</taxon>
        <taxon>asterids</taxon>
        <taxon>lamiids</taxon>
        <taxon>Lamiales</taxon>
        <taxon>Oleaceae</taxon>
        <taxon>Oleeae</taxon>
        <taxon>Fraxinus</taxon>
    </lineage>
</organism>
<protein>
    <submittedName>
        <fullName evidence="2">Uncharacterized protein</fullName>
    </submittedName>
</protein>
<dbReference type="AlphaFoldDB" id="A0AAD1YTY7"/>
<feature type="compositionally biased region" description="Basic and acidic residues" evidence="1">
    <location>
        <begin position="335"/>
        <end position="353"/>
    </location>
</feature>
<feature type="compositionally biased region" description="Basic residues" evidence="1">
    <location>
        <begin position="104"/>
        <end position="122"/>
    </location>
</feature>
<feature type="region of interest" description="Disordered" evidence="1">
    <location>
        <begin position="1"/>
        <end position="353"/>
    </location>
</feature>
<feature type="compositionally biased region" description="Basic residues" evidence="1">
    <location>
        <begin position="213"/>
        <end position="222"/>
    </location>
</feature>
<name>A0AAD1YTY7_9LAMI</name>
<feature type="compositionally biased region" description="Low complexity" evidence="1">
    <location>
        <begin position="166"/>
        <end position="179"/>
    </location>
</feature>
<keyword evidence="3" id="KW-1185">Reference proteome</keyword>
<feature type="compositionally biased region" description="Basic and acidic residues" evidence="1">
    <location>
        <begin position="185"/>
        <end position="212"/>
    </location>
</feature>
<sequence>MGGTGSSSKRKSSKKKSSKNYSKISRKKKIGRNEYKKRSHRHDSVSSYSDDDSINSASISTARPESDNKSRKNKYKKIRRDHSISSYDNFMNSASESLSSLHNGYRHGKAKSGSQGRRKRARERSISPVRNKDSHHVRKRKRSKRNRDVKTTKKSLKKSKKHTRVSSSSSDSQSCSTCRSRSRSRSSERTTERERAKVMRDKEIERARGRDAHKVHRKRKVRSPSCCSCSRDSDHSVSQTEVVATANSSRRLRSVIAVVEQPHDKEENKWETDPNKEELVYNHDDFPSPRSTESDDVGSKEESDYHSQGASNKKSRHESMTGEEITKHSFTGTEGNDRKVHAVDSKSKEVDSNALEKKRITAISVSVTDIGGDDLESTLRQKALENLRKFRGGLQPSSNANLKIDNESDVNKISSAGANIIQNKSTKQDCSNVACLTRETNYSSMPALKRNLSHHKEITEDITGHEDVGKGPITNKQNALHPSDGTALPIPSENEDYTAAHAVISNPASSTDPNRGAGATNACSSATMESTCVEPTSGEHNLKDPLNEAKDSSEFEQKRMTVMRGGEMVEVSYKVYIPKRAPALARRQLRR</sequence>
<accession>A0AAD1YTY7</accession>
<dbReference type="EMBL" id="OU503037">
    <property type="protein sequence ID" value="CAI9757040.1"/>
    <property type="molecule type" value="Genomic_DNA"/>
</dbReference>
<feature type="compositionally biased region" description="Basic residues" evidence="1">
    <location>
        <begin position="8"/>
        <end position="30"/>
    </location>
</feature>
<feature type="compositionally biased region" description="Basic residues" evidence="1">
    <location>
        <begin position="133"/>
        <end position="145"/>
    </location>
</feature>